<comment type="caution">
    <text evidence="2">The sequence shown here is derived from an EMBL/GenBank/DDBJ whole genome shotgun (WGS) entry which is preliminary data.</text>
</comment>
<proteinExistence type="predicted"/>
<evidence type="ECO:0000313" key="3">
    <source>
        <dbReference type="Proteomes" id="UP000663848"/>
    </source>
</evidence>
<evidence type="ECO:0000313" key="2">
    <source>
        <dbReference type="EMBL" id="CAF5029799.1"/>
    </source>
</evidence>
<reference evidence="2" key="1">
    <citation type="submission" date="2021-02" db="EMBL/GenBank/DDBJ databases">
        <authorList>
            <person name="Nowell W R."/>
        </authorList>
    </citation>
    <scope>NUCLEOTIDE SEQUENCE</scope>
</reference>
<gene>
    <name evidence="2" type="ORF">QYT958_LOCUS40583</name>
</gene>
<protein>
    <submittedName>
        <fullName evidence="2">Uncharacterized protein</fullName>
    </submittedName>
</protein>
<dbReference type="EMBL" id="CAJOBR010042453">
    <property type="protein sequence ID" value="CAF5029799.1"/>
    <property type="molecule type" value="Genomic_DNA"/>
</dbReference>
<sequence length="100" mass="11456">PNYFSSLLNLILIIPHKSHIWCSYPCHDEVSSDGKKRCSKIGQKPSHPKGKRSINDQLALYINSHNESILDGTRTKLSEDDYLCIVVFHAQSEYIIRLMV</sequence>
<name>A0A822BUF0_9BILA</name>
<dbReference type="Proteomes" id="UP000663848">
    <property type="component" value="Unassembled WGS sequence"/>
</dbReference>
<dbReference type="AlphaFoldDB" id="A0A822BUF0"/>
<feature type="region of interest" description="Disordered" evidence="1">
    <location>
        <begin position="31"/>
        <end position="52"/>
    </location>
</feature>
<feature type="non-terminal residue" evidence="2">
    <location>
        <position position="1"/>
    </location>
</feature>
<accession>A0A822BUF0</accession>
<organism evidence="2 3">
    <name type="scientific">Rotaria socialis</name>
    <dbReference type="NCBI Taxonomy" id="392032"/>
    <lineage>
        <taxon>Eukaryota</taxon>
        <taxon>Metazoa</taxon>
        <taxon>Spiralia</taxon>
        <taxon>Gnathifera</taxon>
        <taxon>Rotifera</taxon>
        <taxon>Eurotatoria</taxon>
        <taxon>Bdelloidea</taxon>
        <taxon>Philodinida</taxon>
        <taxon>Philodinidae</taxon>
        <taxon>Rotaria</taxon>
    </lineage>
</organism>
<evidence type="ECO:0000256" key="1">
    <source>
        <dbReference type="SAM" id="MobiDB-lite"/>
    </source>
</evidence>